<feature type="domain" description="Phosphotyrosine protein phosphatase I" evidence="5">
    <location>
        <begin position="1"/>
        <end position="142"/>
    </location>
</feature>
<keyword evidence="4" id="KW-0904">Protein phosphatase</keyword>
<dbReference type="PANTHER" id="PTHR11717">
    <property type="entry name" value="LOW MOLECULAR WEIGHT PROTEIN TYROSINE PHOSPHATASE"/>
    <property type="match status" value="1"/>
</dbReference>
<keyword evidence="7" id="KW-1185">Reference proteome</keyword>
<evidence type="ECO:0000259" key="5">
    <source>
        <dbReference type="SMART" id="SM00226"/>
    </source>
</evidence>
<evidence type="ECO:0000256" key="3">
    <source>
        <dbReference type="ARBA" id="ARBA00022801"/>
    </source>
</evidence>
<accession>A0ABP8GHK7</accession>
<dbReference type="RefSeq" id="WP_345211481.1">
    <property type="nucleotide sequence ID" value="NZ_BAABFT010000006.1"/>
</dbReference>
<proteinExistence type="inferred from homology"/>
<evidence type="ECO:0000256" key="2">
    <source>
        <dbReference type="ARBA" id="ARBA00013064"/>
    </source>
</evidence>
<evidence type="ECO:0000256" key="1">
    <source>
        <dbReference type="ARBA" id="ARBA00011063"/>
    </source>
</evidence>
<dbReference type="EC" id="3.1.3.48" evidence="2"/>
<dbReference type="EMBL" id="BAABFT010000006">
    <property type="protein sequence ID" value="GAA4324164.1"/>
    <property type="molecule type" value="Genomic_DNA"/>
</dbReference>
<gene>
    <name evidence="6" type="ORF">GCM10023149_25560</name>
</gene>
<dbReference type="PRINTS" id="PR00719">
    <property type="entry name" value="LMWPTPASE"/>
</dbReference>
<protein>
    <recommendedName>
        <fullName evidence="2">protein-tyrosine-phosphatase</fullName>
        <ecNumber evidence="2">3.1.3.48</ecNumber>
    </recommendedName>
</protein>
<dbReference type="PANTHER" id="PTHR11717:SF7">
    <property type="entry name" value="LOW MOLECULAR WEIGHT PHOSPHOTYROSINE PROTEIN PHOSPHATASE"/>
    <property type="match status" value="1"/>
</dbReference>
<keyword evidence="3" id="KW-0378">Hydrolase</keyword>
<dbReference type="InterPro" id="IPR036196">
    <property type="entry name" value="Ptyr_pPase_sf"/>
</dbReference>
<dbReference type="SMART" id="SM00226">
    <property type="entry name" value="LMWPc"/>
    <property type="match status" value="1"/>
</dbReference>
<dbReference type="Gene3D" id="3.40.50.2300">
    <property type="match status" value="1"/>
</dbReference>
<dbReference type="InterPro" id="IPR017867">
    <property type="entry name" value="Tyr_phospatase_low_mol_wt"/>
</dbReference>
<dbReference type="SUPFAM" id="SSF52788">
    <property type="entry name" value="Phosphotyrosine protein phosphatases I"/>
    <property type="match status" value="1"/>
</dbReference>
<comment type="caution">
    <text evidence="6">The sequence shown here is derived from an EMBL/GenBank/DDBJ whole genome shotgun (WGS) entry which is preliminary data.</text>
</comment>
<comment type="similarity">
    <text evidence="1">Belongs to the low molecular weight phosphotyrosine protein phosphatase family.</text>
</comment>
<organism evidence="6 7">
    <name type="scientific">Mucilaginibacter gynuensis</name>
    <dbReference type="NCBI Taxonomy" id="1302236"/>
    <lineage>
        <taxon>Bacteria</taxon>
        <taxon>Pseudomonadati</taxon>
        <taxon>Bacteroidota</taxon>
        <taxon>Sphingobacteriia</taxon>
        <taxon>Sphingobacteriales</taxon>
        <taxon>Sphingobacteriaceae</taxon>
        <taxon>Mucilaginibacter</taxon>
    </lineage>
</organism>
<dbReference type="Proteomes" id="UP001500582">
    <property type="component" value="Unassembled WGS sequence"/>
</dbReference>
<name>A0ABP8GHK7_9SPHI</name>
<evidence type="ECO:0000313" key="6">
    <source>
        <dbReference type="EMBL" id="GAA4324164.1"/>
    </source>
</evidence>
<sequence>MKILMVCLGNICRSPLAEGIMQHLVKEEGLNWTIDSAGTGSWHVGEGPDRRSTRAALNRGVDISKQVCRQFKTGDFDNFDLILVMDRNNLSDVVAKARNANDIEKVRLLLTDKEVPDPYYDDNQFAPVYDLIENGCRNVIRELTT</sequence>
<evidence type="ECO:0000313" key="7">
    <source>
        <dbReference type="Proteomes" id="UP001500582"/>
    </source>
</evidence>
<dbReference type="InterPro" id="IPR050438">
    <property type="entry name" value="LMW_PTPase"/>
</dbReference>
<dbReference type="InterPro" id="IPR023485">
    <property type="entry name" value="Ptyr_pPase"/>
</dbReference>
<evidence type="ECO:0000256" key="4">
    <source>
        <dbReference type="ARBA" id="ARBA00022912"/>
    </source>
</evidence>
<dbReference type="CDD" id="cd16343">
    <property type="entry name" value="LMWPTP"/>
    <property type="match status" value="1"/>
</dbReference>
<dbReference type="Pfam" id="PF01451">
    <property type="entry name" value="LMWPc"/>
    <property type="match status" value="1"/>
</dbReference>
<reference evidence="7" key="1">
    <citation type="journal article" date="2019" name="Int. J. Syst. Evol. Microbiol.">
        <title>The Global Catalogue of Microorganisms (GCM) 10K type strain sequencing project: providing services to taxonomists for standard genome sequencing and annotation.</title>
        <authorList>
            <consortium name="The Broad Institute Genomics Platform"/>
            <consortium name="The Broad Institute Genome Sequencing Center for Infectious Disease"/>
            <person name="Wu L."/>
            <person name="Ma J."/>
        </authorList>
    </citation>
    <scope>NUCLEOTIDE SEQUENCE [LARGE SCALE GENOMIC DNA]</scope>
    <source>
        <strain evidence="7">JCM 17705</strain>
    </source>
</reference>